<evidence type="ECO:0000256" key="1">
    <source>
        <dbReference type="ARBA" id="ARBA00022801"/>
    </source>
</evidence>
<gene>
    <name evidence="3" type="ORF">I316_04189</name>
</gene>
<dbReference type="AlphaFoldDB" id="A0A1B9GTC5"/>
<dbReference type="SUPFAM" id="SSF48208">
    <property type="entry name" value="Six-hairpin glycosidases"/>
    <property type="match status" value="1"/>
</dbReference>
<proteinExistence type="predicted"/>
<dbReference type="Proteomes" id="UP000092666">
    <property type="component" value="Unassembled WGS sequence"/>
</dbReference>
<evidence type="ECO:0000256" key="2">
    <source>
        <dbReference type="SAM" id="SignalP"/>
    </source>
</evidence>
<keyword evidence="2" id="KW-0732">Signal</keyword>
<accession>A0A1B9GTC5</accession>
<keyword evidence="4" id="KW-1185">Reference proteome</keyword>
<dbReference type="PANTHER" id="PTHR41814">
    <property type="entry name" value="EXPRESSED PROTEIN"/>
    <property type="match status" value="1"/>
</dbReference>
<dbReference type="PANTHER" id="PTHR41814:SF1">
    <property type="entry name" value="CELLULASE"/>
    <property type="match status" value="1"/>
</dbReference>
<name>A0A1B9GTC5_9TREE</name>
<keyword evidence="1" id="KW-0378">Hydrolase</keyword>
<dbReference type="InterPro" id="IPR010905">
    <property type="entry name" value="Glyco_hydro_88"/>
</dbReference>
<dbReference type="Pfam" id="PF07470">
    <property type="entry name" value="Glyco_hydro_88"/>
    <property type="match status" value="1"/>
</dbReference>
<dbReference type="GO" id="GO:0016787">
    <property type="term" value="F:hydrolase activity"/>
    <property type="evidence" value="ECO:0007669"/>
    <property type="project" value="UniProtKB-KW"/>
</dbReference>
<protein>
    <submittedName>
        <fullName evidence="3">Uncharacterized protein</fullName>
    </submittedName>
</protein>
<dbReference type="InterPro" id="IPR012341">
    <property type="entry name" value="6hp_glycosidase-like_sf"/>
</dbReference>
<dbReference type="GO" id="GO:0005975">
    <property type="term" value="P:carbohydrate metabolic process"/>
    <property type="evidence" value="ECO:0007669"/>
    <property type="project" value="InterPro"/>
</dbReference>
<evidence type="ECO:0000313" key="3">
    <source>
        <dbReference type="EMBL" id="OCF34237.1"/>
    </source>
</evidence>
<feature type="signal peptide" evidence="2">
    <location>
        <begin position="1"/>
        <end position="22"/>
    </location>
</feature>
<sequence length="427" mass="45736">MRRKAPLIALLAALSAPTLVTATHLTDSLLNKVYNVMNEISSASWENGTRAQAILESKYPDLSVFAQKAPLPLSSDMSSGSIPEIIDIAQTTMENRPASSNNTASFNGSTLLEDGAAGDPASLGITVLIANATTNNQQVNGVGYGAAATAELNYLLNSVPKAPNGAISHRTDQAQLWSDSVYMVPPFLAYYGVMHNNQSLLQEAYQQCSLYRDTLRQDSGLWAHILLGTGTHDPGLWATGNGWAMMGMLRVYATIKWSQYADDMSSQTNDLADWVQEIFKASQQYITSDSLFHNYLDDTSSFKDTSSVALYAATGFRLSQLNITDAYTPNATALLGAASSYVNSTGYLTQVVNPYDFSKQGGESAEGQSFMVMAYAAYKEWDSLGRKGVNTKDDPLGESSSAPARFGTGVGAGALALVLGVLGWTLV</sequence>
<dbReference type="EMBL" id="KI669501">
    <property type="protein sequence ID" value="OCF34237.1"/>
    <property type="molecule type" value="Genomic_DNA"/>
</dbReference>
<dbReference type="OrthoDB" id="4138492at2759"/>
<evidence type="ECO:0000313" key="4">
    <source>
        <dbReference type="Proteomes" id="UP000092666"/>
    </source>
</evidence>
<dbReference type="InterPro" id="IPR008928">
    <property type="entry name" value="6-hairpin_glycosidase_sf"/>
</dbReference>
<feature type="chain" id="PRO_5008627324" evidence="2">
    <location>
        <begin position="23"/>
        <end position="427"/>
    </location>
</feature>
<reference evidence="4" key="2">
    <citation type="submission" date="2013-12" db="EMBL/GenBank/DDBJ databases">
        <title>Evolution of pathogenesis and genome organization in the Tremellales.</title>
        <authorList>
            <person name="Cuomo C."/>
            <person name="Litvintseva A."/>
            <person name="Heitman J."/>
            <person name="Chen Y."/>
            <person name="Sun S."/>
            <person name="Springer D."/>
            <person name="Dromer F."/>
            <person name="Young S."/>
            <person name="Zeng Q."/>
            <person name="Chapman S."/>
            <person name="Gujja S."/>
            <person name="Saif S."/>
            <person name="Birren B."/>
        </authorList>
    </citation>
    <scope>NUCLEOTIDE SEQUENCE [LARGE SCALE GENOMIC DNA]</scope>
    <source>
        <strain evidence="4">BCC8398</strain>
    </source>
</reference>
<organism evidence="3 4">
    <name type="scientific">Kwoniella heveanensis BCC8398</name>
    <dbReference type="NCBI Taxonomy" id="1296120"/>
    <lineage>
        <taxon>Eukaryota</taxon>
        <taxon>Fungi</taxon>
        <taxon>Dikarya</taxon>
        <taxon>Basidiomycota</taxon>
        <taxon>Agaricomycotina</taxon>
        <taxon>Tremellomycetes</taxon>
        <taxon>Tremellales</taxon>
        <taxon>Cryptococcaceae</taxon>
        <taxon>Kwoniella</taxon>
    </lineage>
</organism>
<dbReference type="Gene3D" id="1.50.10.10">
    <property type="match status" value="1"/>
</dbReference>
<reference evidence="3 4" key="1">
    <citation type="submission" date="2013-07" db="EMBL/GenBank/DDBJ databases">
        <title>The Genome Sequence of Cryptococcus heveanensis BCC8398.</title>
        <authorList>
            <consortium name="The Broad Institute Genome Sequencing Platform"/>
            <person name="Cuomo C."/>
            <person name="Litvintseva A."/>
            <person name="Chen Y."/>
            <person name="Heitman J."/>
            <person name="Sun S."/>
            <person name="Springer D."/>
            <person name="Dromer F."/>
            <person name="Young S.K."/>
            <person name="Zeng Q."/>
            <person name="Gargeya S."/>
            <person name="Fitzgerald M."/>
            <person name="Abouelleil A."/>
            <person name="Alvarado L."/>
            <person name="Berlin A.M."/>
            <person name="Chapman S.B."/>
            <person name="Dewar J."/>
            <person name="Goldberg J."/>
            <person name="Griggs A."/>
            <person name="Gujja S."/>
            <person name="Hansen M."/>
            <person name="Howarth C."/>
            <person name="Imamovic A."/>
            <person name="Larimer J."/>
            <person name="McCowan C."/>
            <person name="Murphy C."/>
            <person name="Pearson M."/>
            <person name="Priest M."/>
            <person name="Roberts A."/>
            <person name="Saif S."/>
            <person name="Shea T."/>
            <person name="Sykes S."/>
            <person name="Wortman J."/>
            <person name="Nusbaum C."/>
            <person name="Birren B."/>
        </authorList>
    </citation>
    <scope>NUCLEOTIDE SEQUENCE [LARGE SCALE GENOMIC DNA]</scope>
    <source>
        <strain evidence="3 4">BCC8398</strain>
    </source>
</reference>